<sequence length="301" mass="33187">MNGILIAGDTMFAKSTGYFFGKFLLLTVLFLNIVYQQQVSKRLNERRQQKANVTASDTSLSTAFTITDAVTLSAPVFCCSLPLIHSYRIATYADFIDGDSSLNTLDSTKEDVKQLISGDEHEESSLRITTTTNTSVENNDTMGSTDAERELNFRFTNGISKTDDDVALVQQSSITQVQLIIDDSGNLVTKPNENLTLKRPFTHPVAVSITNNFTSSIAWALRTNAVERLMAEPTSGVLPAGAMTKFMVGLEKAPPTDISISDKIAIDYSAVDKSITTFDRGLLRDTEPGYKRKRINVHYED</sequence>
<comment type="function">
    <text evidence="1">Central component in molecular interactions underlying sperm crawling. Forms an extensive filament system that extends from sperm villipoda, along the leading edge of the pseudopod.</text>
</comment>
<dbReference type="Pfam" id="PF00635">
    <property type="entry name" value="Motile_Sperm"/>
    <property type="match status" value="1"/>
</dbReference>
<proteinExistence type="predicted"/>
<feature type="domain" description="MSP" evidence="3">
    <location>
        <begin position="186"/>
        <end position="300"/>
    </location>
</feature>
<keyword evidence="5" id="KW-1185">Reference proteome</keyword>
<evidence type="ECO:0000313" key="6">
    <source>
        <dbReference type="WBParaSite" id="TCNE_0000765701-mRNA-1"/>
    </source>
</evidence>
<reference evidence="6" key="1">
    <citation type="submission" date="2016-06" db="UniProtKB">
        <authorList>
            <consortium name="WormBaseParasite"/>
        </authorList>
    </citation>
    <scope>IDENTIFICATION</scope>
</reference>
<dbReference type="SUPFAM" id="SSF49354">
    <property type="entry name" value="PapD-like"/>
    <property type="match status" value="1"/>
</dbReference>
<keyword evidence="2" id="KW-0472">Membrane</keyword>
<dbReference type="WBParaSite" id="TCNE_0000765701-mRNA-1">
    <property type="protein sequence ID" value="TCNE_0000765701-mRNA-1"/>
    <property type="gene ID" value="TCNE_0000765701"/>
</dbReference>
<organism evidence="5 6">
    <name type="scientific">Toxocara canis</name>
    <name type="common">Canine roundworm</name>
    <dbReference type="NCBI Taxonomy" id="6265"/>
    <lineage>
        <taxon>Eukaryota</taxon>
        <taxon>Metazoa</taxon>
        <taxon>Ecdysozoa</taxon>
        <taxon>Nematoda</taxon>
        <taxon>Chromadorea</taxon>
        <taxon>Rhabditida</taxon>
        <taxon>Spirurina</taxon>
        <taxon>Ascaridomorpha</taxon>
        <taxon>Ascaridoidea</taxon>
        <taxon>Toxocaridae</taxon>
        <taxon>Toxocara</taxon>
    </lineage>
</organism>
<keyword evidence="2" id="KW-1133">Transmembrane helix</keyword>
<protein>
    <recommendedName>
        <fullName evidence="1">Major sperm protein</fullName>
    </recommendedName>
</protein>
<keyword evidence="1" id="KW-0206">Cytoskeleton</keyword>
<dbReference type="InterPro" id="IPR013783">
    <property type="entry name" value="Ig-like_fold"/>
</dbReference>
<accession>A0A183UGN7</accession>
<feature type="transmembrane region" description="Helical" evidence="2">
    <location>
        <begin position="17"/>
        <end position="35"/>
    </location>
</feature>
<reference evidence="4 5" key="2">
    <citation type="submission" date="2018-11" db="EMBL/GenBank/DDBJ databases">
        <authorList>
            <consortium name="Pathogen Informatics"/>
        </authorList>
    </citation>
    <scope>NUCLEOTIDE SEQUENCE [LARGE SCALE GENOMIC DNA]</scope>
</reference>
<evidence type="ECO:0000256" key="1">
    <source>
        <dbReference type="RuleBase" id="RU003425"/>
    </source>
</evidence>
<dbReference type="Proteomes" id="UP000050794">
    <property type="component" value="Unassembled WGS sequence"/>
</dbReference>
<dbReference type="Gene3D" id="2.60.40.10">
    <property type="entry name" value="Immunoglobulins"/>
    <property type="match status" value="1"/>
</dbReference>
<dbReference type="InterPro" id="IPR008962">
    <property type="entry name" value="PapD-like_sf"/>
</dbReference>
<dbReference type="AlphaFoldDB" id="A0A183UGN7"/>
<evidence type="ECO:0000256" key="2">
    <source>
        <dbReference type="SAM" id="Phobius"/>
    </source>
</evidence>
<name>A0A183UGN7_TOXCA</name>
<keyword evidence="2" id="KW-0812">Transmembrane</keyword>
<dbReference type="EMBL" id="UYWY01019729">
    <property type="protein sequence ID" value="VDM38978.1"/>
    <property type="molecule type" value="Genomic_DNA"/>
</dbReference>
<dbReference type="InterPro" id="IPR000535">
    <property type="entry name" value="MSP_dom"/>
</dbReference>
<evidence type="ECO:0000313" key="4">
    <source>
        <dbReference type="EMBL" id="VDM38978.1"/>
    </source>
</evidence>
<evidence type="ECO:0000259" key="3">
    <source>
        <dbReference type="PROSITE" id="PS50202"/>
    </source>
</evidence>
<keyword evidence="1" id="KW-0963">Cytoplasm</keyword>
<dbReference type="PROSITE" id="PS50202">
    <property type="entry name" value="MSP"/>
    <property type="match status" value="1"/>
</dbReference>
<gene>
    <name evidence="4" type="ORF">TCNE_LOCUS7657</name>
</gene>
<evidence type="ECO:0000313" key="5">
    <source>
        <dbReference type="Proteomes" id="UP000050794"/>
    </source>
</evidence>